<comment type="caution">
    <text evidence="3">The sequence shown here is derived from an EMBL/GenBank/DDBJ whole genome shotgun (WGS) entry which is preliminary data.</text>
</comment>
<proteinExistence type="predicted"/>
<protein>
    <recommendedName>
        <fullName evidence="2">Myb/SANT-like domain-containing protein</fullName>
    </recommendedName>
</protein>
<dbReference type="InterPro" id="IPR045026">
    <property type="entry name" value="LIMYB"/>
</dbReference>
<feature type="domain" description="Myb/SANT-like" evidence="2">
    <location>
        <begin position="85"/>
        <end position="178"/>
    </location>
</feature>
<evidence type="ECO:0000259" key="2">
    <source>
        <dbReference type="Pfam" id="PF12776"/>
    </source>
</evidence>
<reference evidence="3" key="2">
    <citation type="journal article" date="2024" name="Plant">
        <title>Genomic evolution and insights into agronomic trait innovations of Sesamum species.</title>
        <authorList>
            <person name="Miao H."/>
            <person name="Wang L."/>
            <person name="Qu L."/>
            <person name="Liu H."/>
            <person name="Sun Y."/>
            <person name="Le M."/>
            <person name="Wang Q."/>
            <person name="Wei S."/>
            <person name="Zheng Y."/>
            <person name="Lin W."/>
            <person name="Duan Y."/>
            <person name="Cao H."/>
            <person name="Xiong S."/>
            <person name="Wang X."/>
            <person name="Wei L."/>
            <person name="Li C."/>
            <person name="Ma Q."/>
            <person name="Ju M."/>
            <person name="Zhao R."/>
            <person name="Li G."/>
            <person name="Mu C."/>
            <person name="Tian Q."/>
            <person name="Mei H."/>
            <person name="Zhang T."/>
            <person name="Gao T."/>
            <person name="Zhang H."/>
        </authorList>
    </citation>
    <scope>NUCLEOTIDE SEQUENCE</scope>
    <source>
        <strain evidence="3">G02</strain>
    </source>
</reference>
<feature type="region of interest" description="Disordered" evidence="1">
    <location>
        <begin position="44"/>
        <end position="64"/>
    </location>
</feature>
<dbReference type="PANTHER" id="PTHR47584">
    <property type="match status" value="1"/>
</dbReference>
<reference evidence="3" key="1">
    <citation type="submission" date="2020-06" db="EMBL/GenBank/DDBJ databases">
        <authorList>
            <person name="Li T."/>
            <person name="Hu X."/>
            <person name="Zhang T."/>
            <person name="Song X."/>
            <person name="Zhang H."/>
            <person name="Dai N."/>
            <person name="Sheng W."/>
            <person name="Hou X."/>
            <person name="Wei L."/>
        </authorList>
    </citation>
    <scope>NUCLEOTIDE SEQUENCE</scope>
    <source>
        <strain evidence="3">G02</strain>
        <tissue evidence="3">Leaf</tissue>
    </source>
</reference>
<organism evidence="3">
    <name type="scientific">Sesamum radiatum</name>
    <name type="common">Black benniseed</name>
    <dbReference type="NCBI Taxonomy" id="300843"/>
    <lineage>
        <taxon>Eukaryota</taxon>
        <taxon>Viridiplantae</taxon>
        <taxon>Streptophyta</taxon>
        <taxon>Embryophyta</taxon>
        <taxon>Tracheophyta</taxon>
        <taxon>Spermatophyta</taxon>
        <taxon>Magnoliopsida</taxon>
        <taxon>eudicotyledons</taxon>
        <taxon>Gunneridae</taxon>
        <taxon>Pentapetalae</taxon>
        <taxon>asterids</taxon>
        <taxon>lamiids</taxon>
        <taxon>Lamiales</taxon>
        <taxon>Pedaliaceae</taxon>
        <taxon>Sesamum</taxon>
    </lineage>
</organism>
<accession>A0AAW2L0F4</accession>
<dbReference type="Pfam" id="PF12776">
    <property type="entry name" value="Myb_DNA-bind_3"/>
    <property type="match status" value="1"/>
</dbReference>
<sequence length="289" mass="32523">MSSRPKCTSLGGCRLFVALHRTRLHHKFPTPILNLVKIVPPPLRNSAMDPQNEQPPAPIASDDPSPFIPPFDPPLPQAMYFYTYRWTRPIDKAFIRDLYRKARHGHRQVGRTPNMHALCFARHFVNYVANWDFKYKVLKGRLNRLRLGYETFTRILERPDFHWDMEANVVHASLEDWTTLINDMDFAKAYFFEGEPDWKELYTIFVAEGEVHGIDEVYEISSGDDSSDEDTSAGDGSQQSDDDVSTNMSKGDDAYIDGNDAKAAEDIVAVAGADTGEDDSGAGGSTVSD</sequence>
<name>A0AAW2L0F4_SESRA</name>
<dbReference type="AlphaFoldDB" id="A0AAW2L0F4"/>
<feature type="region of interest" description="Disordered" evidence="1">
    <location>
        <begin position="220"/>
        <end position="289"/>
    </location>
</feature>
<dbReference type="PANTHER" id="PTHR47584:SF14">
    <property type="entry name" value="L10-INTERACTING MYB DOMAIN-CONTAINING PROTEIN-LIKE"/>
    <property type="match status" value="1"/>
</dbReference>
<evidence type="ECO:0000256" key="1">
    <source>
        <dbReference type="SAM" id="MobiDB-lite"/>
    </source>
</evidence>
<dbReference type="EMBL" id="JACGWJ010000026">
    <property type="protein sequence ID" value="KAL0312856.1"/>
    <property type="molecule type" value="Genomic_DNA"/>
</dbReference>
<gene>
    <name evidence="3" type="ORF">Sradi_5684900</name>
</gene>
<evidence type="ECO:0000313" key="3">
    <source>
        <dbReference type="EMBL" id="KAL0312856.1"/>
    </source>
</evidence>
<dbReference type="InterPro" id="IPR024752">
    <property type="entry name" value="Myb/SANT-like_dom"/>
</dbReference>